<dbReference type="Proteomes" id="UP001140949">
    <property type="component" value="Unassembled WGS sequence"/>
</dbReference>
<name>A0AAX6HA93_IRIPA</name>
<dbReference type="AlphaFoldDB" id="A0AAX6HA93"/>
<comment type="caution">
    <text evidence="1">The sequence shown here is derived from an EMBL/GenBank/DDBJ whole genome shotgun (WGS) entry which is preliminary data.</text>
</comment>
<protein>
    <submittedName>
        <fullName evidence="1">Extensin</fullName>
    </submittedName>
</protein>
<reference evidence="1" key="2">
    <citation type="submission" date="2023-04" db="EMBL/GenBank/DDBJ databases">
        <authorList>
            <person name="Bruccoleri R.E."/>
            <person name="Oakeley E.J."/>
            <person name="Faust A.-M."/>
            <person name="Dessus-Babus S."/>
            <person name="Altorfer M."/>
            <person name="Burckhardt D."/>
            <person name="Oertli M."/>
            <person name="Naumann U."/>
            <person name="Petersen F."/>
            <person name="Wong J."/>
        </authorList>
    </citation>
    <scope>NUCLEOTIDE SEQUENCE</scope>
    <source>
        <strain evidence="1">GSM-AAB239-AS_SAM_17_03QT</strain>
        <tissue evidence="1">Leaf</tissue>
    </source>
</reference>
<accession>A0AAX6HA93</accession>
<gene>
    <name evidence="1" type="ORF">M6B38_120090</name>
</gene>
<proteinExistence type="predicted"/>
<sequence length="58" mass="6311">MMVVAMAGVGLGWLSSSDEMAKEIGQGEEERRRIDTPVKFTGARPGTAMVAGVSRWWN</sequence>
<dbReference type="EMBL" id="JANAVB010011396">
    <property type="protein sequence ID" value="KAJ6837507.1"/>
    <property type="molecule type" value="Genomic_DNA"/>
</dbReference>
<organism evidence="1 2">
    <name type="scientific">Iris pallida</name>
    <name type="common">Sweet iris</name>
    <dbReference type="NCBI Taxonomy" id="29817"/>
    <lineage>
        <taxon>Eukaryota</taxon>
        <taxon>Viridiplantae</taxon>
        <taxon>Streptophyta</taxon>
        <taxon>Embryophyta</taxon>
        <taxon>Tracheophyta</taxon>
        <taxon>Spermatophyta</taxon>
        <taxon>Magnoliopsida</taxon>
        <taxon>Liliopsida</taxon>
        <taxon>Asparagales</taxon>
        <taxon>Iridaceae</taxon>
        <taxon>Iridoideae</taxon>
        <taxon>Irideae</taxon>
        <taxon>Iris</taxon>
    </lineage>
</organism>
<keyword evidence="2" id="KW-1185">Reference proteome</keyword>
<evidence type="ECO:0000313" key="2">
    <source>
        <dbReference type="Proteomes" id="UP001140949"/>
    </source>
</evidence>
<reference evidence="1" key="1">
    <citation type="journal article" date="2023" name="GigaByte">
        <title>Genome assembly of the bearded iris, Iris pallida Lam.</title>
        <authorList>
            <person name="Bruccoleri R.E."/>
            <person name="Oakeley E.J."/>
            <person name="Faust A.M.E."/>
            <person name="Altorfer M."/>
            <person name="Dessus-Babus S."/>
            <person name="Burckhardt D."/>
            <person name="Oertli M."/>
            <person name="Naumann U."/>
            <person name="Petersen F."/>
            <person name="Wong J."/>
        </authorList>
    </citation>
    <scope>NUCLEOTIDE SEQUENCE</scope>
    <source>
        <strain evidence="1">GSM-AAB239-AS_SAM_17_03QT</strain>
    </source>
</reference>
<evidence type="ECO:0000313" key="1">
    <source>
        <dbReference type="EMBL" id="KAJ6837507.1"/>
    </source>
</evidence>